<dbReference type="Pfam" id="PF00535">
    <property type="entry name" value="Glycos_transf_2"/>
    <property type="match status" value="1"/>
</dbReference>
<evidence type="ECO:0000256" key="1">
    <source>
        <dbReference type="ARBA" id="ARBA00006739"/>
    </source>
</evidence>
<feature type="region of interest" description="Disordered" evidence="4">
    <location>
        <begin position="1"/>
        <end position="29"/>
    </location>
</feature>
<dbReference type="PANTHER" id="PTHR43179:SF12">
    <property type="entry name" value="GALACTOFURANOSYLTRANSFERASE GLFT2"/>
    <property type="match status" value="1"/>
</dbReference>
<proteinExistence type="inferred from homology"/>
<keyword evidence="3 6" id="KW-0808">Transferase</keyword>
<evidence type="ECO:0000313" key="7">
    <source>
        <dbReference type="Proteomes" id="UP000316292"/>
    </source>
</evidence>
<evidence type="ECO:0000313" key="6">
    <source>
        <dbReference type="EMBL" id="TMQ46875.1"/>
    </source>
</evidence>
<sequence>MGAGNAGPNTEPRFQRPPTHTEVTLTRPSRSTYGNDDLTVVIQHFGSYDLLRRCLRELSPSHLATIVVEDGCYEKKIRDDFPTVRFVTLSRNSGFAAACNRGLAAVDTACVAFLNNDVFVTPNWQTPLLDALARDEDVAICQPKLLSAKNAGYFDYAGAAGGLIDRYGYPFCRGRIFDETTPRPGKEDRLRPGLEDLPRRKRDLGFDGGSEGLSAPSQQHHRPSEKLPSIGFGPRLGGALFSRTCLGGVLLRRRPSGSRRRGSEGARLEPLALSGHAA</sequence>
<comment type="caution">
    <text evidence="6">The sequence shown here is derived from an EMBL/GenBank/DDBJ whole genome shotgun (WGS) entry which is preliminary data.</text>
</comment>
<reference evidence="6 7" key="1">
    <citation type="journal article" date="2019" name="Nat. Microbiol.">
        <title>Mediterranean grassland soil C-N compound turnover is dependent on rainfall and depth, and is mediated by genomically divergent microorganisms.</title>
        <authorList>
            <person name="Diamond S."/>
            <person name="Andeer P.F."/>
            <person name="Li Z."/>
            <person name="Crits-Christoph A."/>
            <person name="Burstein D."/>
            <person name="Anantharaman K."/>
            <person name="Lane K.R."/>
            <person name="Thomas B.C."/>
            <person name="Pan C."/>
            <person name="Northen T.R."/>
            <person name="Banfield J.F."/>
        </authorList>
    </citation>
    <scope>NUCLEOTIDE SEQUENCE [LARGE SCALE GENOMIC DNA]</scope>
    <source>
        <strain evidence="6">WS_1</strain>
    </source>
</reference>
<feature type="region of interest" description="Disordered" evidence="4">
    <location>
        <begin position="254"/>
        <end position="278"/>
    </location>
</feature>
<dbReference type="EMBL" id="VBOR01000141">
    <property type="protein sequence ID" value="TMQ46875.1"/>
    <property type="molecule type" value="Genomic_DNA"/>
</dbReference>
<dbReference type="InterPro" id="IPR029044">
    <property type="entry name" value="Nucleotide-diphossugar_trans"/>
</dbReference>
<keyword evidence="2" id="KW-0328">Glycosyltransferase</keyword>
<dbReference type="SUPFAM" id="SSF53448">
    <property type="entry name" value="Nucleotide-diphospho-sugar transferases"/>
    <property type="match status" value="1"/>
</dbReference>
<dbReference type="AlphaFoldDB" id="A0A538S682"/>
<comment type="similarity">
    <text evidence="1">Belongs to the glycosyltransferase 2 family.</text>
</comment>
<feature type="compositionally biased region" description="Basic and acidic residues" evidence="4">
    <location>
        <begin position="180"/>
        <end position="198"/>
    </location>
</feature>
<evidence type="ECO:0000256" key="2">
    <source>
        <dbReference type="ARBA" id="ARBA00022676"/>
    </source>
</evidence>
<dbReference type="PANTHER" id="PTHR43179">
    <property type="entry name" value="RHAMNOSYLTRANSFERASE WBBL"/>
    <property type="match status" value="1"/>
</dbReference>
<dbReference type="GO" id="GO:0016757">
    <property type="term" value="F:glycosyltransferase activity"/>
    <property type="evidence" value="ECO:0007669"/>
    <property type="project" value="UniProtKB-KW"/>
</dbReference>
<feature type="domain" description="Glycosyltransferase 2-like" evidence="5">
    <location>
        <begin position="39"/>
        <end position="144"/>
    </location>
</feature>
<evidence type="ECO:0000259" key="5">
    <source>
        <dbReference type="Pfam" id="PF00535"/>
    </source>
</evidence>
<accession>A0A538S682</accession>
<organism evidence="6 7">
    <name type="scientific">Eiseniibacteriota bacterium</name>
    <dbReference type="NCBI Taxonomy" id="2212470"/>
    <lineage>
        <taxon>Bacteria</taxon>
        <taxon>Candidatus Eiseniibacteriota</taxon>
    </lineage>
</organism>
<gene>
    <name evidence="6" type="ORF">E6K71_11460</name>
</gene>
<evidence type="ECO:0000256" key="4">
    <source>
        <dbReference type="SAM" id="MobiDB-lite"/>
    </source>
</evidence>
<dbReference type="Proteomes" id="UP000316292">
    <property type="component" value="Unassembled WGS sequence"/>
</dbReference>
<dbReference type="Gene3D" id="3.90.550.10">
    <property type="entry name" value="Spore Coat Polysaccharide Biosynthesis Protein SpsA, Chain A"/>
    <property type="match status" value="1"/>
</dbReference>
<name>A0A538S682_UNCEI</name>
<evidence type="ECO:0000256" key="3">
    <source>
        <dbReference type="ARBA" id="ARBA00022679"/>
    </source>
</evidence>
<dbReference type="InterPro" id="IPR001173">
    <property type="entry name" value="Glyco_trans_2-like"/>
</dbReference>
<feature type="region of interest" description="Disordered" evidence="4">
    <location>
        <begin position="180"/>
        <end position="229"/>
    </location>
</feature>
<protein>
    <submittedName>
        <fullName evidence="6">Glycosyltransferase</fullName>
    </submittedName>
</protein>